<dbReference type="EMBL" id="CAJOBJ010381413">
    <property type="protein sequence ID" value="CAF5227564.1"/>
    <property type="molecule type" value="Genomic_DNA"/>
</dbReference>
<sequence>MIRQELIPLKKKCDAKLATFEDLKVSLSSHDTLPSIRKALR</sequence>
<dbReference type="Proteomes" id="UP000681967">
    <property type="component" value="Unassembled WGS sequence"/>
</dbReference>
<organism evidence="2 3">
    <name type="scientific">Rotaria magnacalcarata</name>
    <dbReference type="NCBI Taxonomy" id="392030"/>
    <lineage>
        <taxon>Eukaryota</taxon>
        <taxon>Metazoa</taxon>
        <taxon>Spiralia</taxon>
        <taxon>Gnathifera</taxon>
        <taxon>Rotifera</taxon>
        <taxon>Eurotatoria</taxon>
        <taxon>Bdelloidea</taxon>
        <taxon>Philodinida</taxon>
        <taxon>Philodinidae</taxon>
        <taxon>Rotaria</taxon>
    </lineage>
</organism>
<dbReference type="Proteomes" id="UP000681720">
    <property type="component" value="Unassembled WGS sequence"/>
</dbReference>
<comment type="caution">
    <text evidence="2">The sequence shown here is derived from an EMBL/GenBank/DDBJ whole genome shotgun (WGS) entry which is preliminary data.</text>
</comment>
<dbReference type="EMBL" id="CAJOBH010273310">
    <property type="protein sequence ID" value="CAF5166322.1"/>
    <property type="molecule type" value="Genomic_DNA"/>
</dbReference>
<dbReference type="AlphaFoldDB" id="A0A8S3KI81"/>
<evidence type="ECO:0000313" key="3">
    <source>
        <dbReference type="Proteomes" id="UP000681720"/>
    </source>
</evidence>
<name>A0A8S3KI81_9BILA</name>
<proteinExistence type="predicted"/>
<evidence type="ECO:0000313" key="2">
    <source>
        <dbReference type="EMBL" id="CAF5227564.1"/>
    </source>
</evidence>
<reference evidence="2" key="1">
    <citation type="submission" date="2021-02" db="EMBL/GenBank/DDBJ databases">
        <authorList>
            <person name="Nowell W R."/>
        </authorList>
    </citation>
    <scope>NUCLEOTIDE SEQUENCE</scope>
</reference>
<protein>
    <submittedName>
        <fullName evidence="2">Uncharacterized protein</fullName>
    </submittedName>
</protein>
<accession>A0A8S3KI81</accession>
<gene>
    <name evidence="1" type="ORF">BYL167_LOCUS76027</name>
    <name evidence="2" type="ORF">GIL414_LOCUS87704</name>
</gene>
<feature type="non-terminal residue" evidence="2">
    <location>
        <position position="41"/>
    </location>
</feature>
<evidence type="ECO:0000313" key="1">
    <source>
        <dbReference type="EMBL" id="CAF5166322.1"/>
    </source>
</evidence>